<dbReference type="InterPro" id="IPR006027">
    <property type="entry name" value="NusB_RsmB_TIM44"/>
</dbReference>
<dbReference type="PANTHER" id="PTHR11078">
    <property type="entry name" value="N UTILIZATION SUBSTANCE PROTEIN B-RELATED"/>
    <property type="match status" value="1"/>
</dbReference>
<name>A0AA35WYD8_GEOBA</name>
<proteinExistence type="inferred from homology"/>
<dbReference type="GO" id="GO:0031564">
    <property type="term" value="P:transcription antitermination"/>
    <property type="evidence" value="ECO:0007669"/>
    <property type="project" value="UniProtKB-KW"/>
</dbReference>
<keyword evidence="8" id="KW-1185">Reference proteome</keyword>
<sequence>MYRRRQSRIVAIQILYQIQLSAAPVPIVMERFWQSQDTSVELRPFALELVEGTTAHLEAIDTVLQNTSENWKLHRMPVVDLSILRCATYEILYLDDIDPATSINEAIEIAKSYSTPDSPKFINGVLDNIHKKHPDVPES</sequence>
<dbReference type="GO" id="GO:0003723">
    <property type="term" value="F:RNA binding"/>
    <property type="evidence" value="ECO:0007669"/>
    <property type="project" value="UniProtKB-KW"/>
</dbReference>
<keyword evidence="2" id="KW-0889">Transcription antitermination</keyword>
<evidence type="ECO:0000256" key="1">
    <source>
        <dbReference type="ARBA" id="ARBA00005952"/>
    </source>
</evidence>
<evidence type="ECO:0000256" key="3">
    <source>
        <dbReference type="ARBA" id="ARBA00022884"/>
    </source>
</evidence>
<organism evidence="7 8">
    <name type="scientific">Geodia barretti</name>
    <name type="common">Barrett's horny sponge</name>
    <dbReference type="NCBI Taxonomy" id="519541"/>
    <lineage>
        <taxon>Eukaryota</taxon>
        <taxon>Metazoa</taxon>
        <taxon>Porifera</taxon>
        <taxon>Demospongiae</taxon>
        <taxon>Heteroscleromorpha</taxon>
        <taxon>Tetractinellida</taxon>
        <taxon>Astrophorina</taxon>
        <taxon>Geodiidae</taxon>
        <taxon>Geodia</taxon>
    </lineage>
</organism>
<dbReference type="SUPFAM" id="SSF48013">
    <property type="entry name" value="NusB-like"/>
    <property type="match status" value="1"/>
</dbReference>
<comment type="caution">
    <text evidence="7">The sequence shown here is derived from an EMBL/GenBank/DDBJ whole genome shotgun (WGS) entry which is preliminary data.</text>
</comment>
<evidence type="ECO:0000256" key="2">
    <source>
        <dbReference type="ARBA" id="ARBA00022814"/>
    </source>
</evidence>
<dbReference type="EMBL" id="CASHTH010002520">
    <property type="protein sequence ID" value="CAI8031137.1"/>
    <property type="molecule type" value="Genomic_DNA"/>
</dbReference>
<keyword evidence="5" id="KW-0804">Transcription</keyword>
<evidence type="ECO:0000313" key="7">
    <source>
        <dbReference type="EMBL" id="CAI8031137.1"/>
    </source>
</evidence>
<dbReference type="GO" id="GO:0005829">
    <property type="term" value="C:cytosol"/>
    <property type="evidence" value="ECO:0007669"/>
    <property type="project" value="TreeGrafter"/>
</dbReference>
<dbReference type="HAMAP" id="MF_00073">
    <property type="entry name" value="NusB"/>
    <property type="match status" value="1"/>
</dbReference>
<dbReference type="GO" id="GO:0006353">
    <property type="term" value="P:DNA-templated transcription termination"/>
    <property type="evidence" value="ECO:0007669"/>
    <property type="project" value="InterPro"/>
</dbReference>
<evidence type="ECO:0000259" key="6">
    <source>
        <dbReference type="Pfam" id="PF01029"/>
    </source>
</evidence>
<evidence type="ECO:0000256" key="4">
    <source>
        <dbReference type="ARBA" id="ARBA00023015"/>
    </source>
</evidence>
<dbReference type="Pfam" id="PF01029">
    <property type="entry name" value="NusB"/>
    <property type="match status" value="1"/>
</dbReference>
<evidence type="ECO:0000313" key="8">
    <source>
        <dbReference type="Proteomes" id="UP001174909"/>
    </source>
</evidence>
<reference evidence="7" key="1">
    <citation type="submission" date="2023-03" db="EMBL/GenBank/DDBJ databases">
        <authorList>
            <person name="Steffen K."/>
            <person name="Cardenas P."/>
        </authorList>
    </citation>
    <scope>NUCLEOTIDE SEQUENCE</scope>
</reference>
<dbReference type="AlphaFoldDB" id="A0AA35WYD8"/>
<comment type="similarity">
    <text evidence="1">Belongs to the NusB family.</text>
</comment>
<evidence type="ECO:0000256" key="5">
    <source>
        <dbReference type="ARBA" id="ARBA00023163"/>
    </source>
</evidence>
<dbReference type="CDD" id="cd00619">
    <property type="entry name" value="Terminator_NusB"/>
    <property type="match status" value="1"/>
</dbReference>
<protein>
    <submittedName>
        <fullName evidence="7">Transcription antitermination protein NusB</fullName>
    </submittedName>
</protein>
<dbReference type="Proteomes" id="UP001174909">
    <property type="component" value="Unassembled WGS sequence"/>
</dbReference>
<keyword evidence="3" id="KW-0694">RNA-binding</keyword>
<dbReference type="InterPro" id="IPR011605">
    <property type="entry name" value="NusB_fam"/>
</dbReference>
<keyword evidence="4" id="KW-0805">Transcription regulation</keyword>
<accession>A0AA35WYD8</accession>
<dbReference type="Gene3D" id="1.10.940.10">
    <property type="entry name" value="NusB-like"/>
    <property type="match status" value="1"/>
</dbReference>
<dbReference type="InterPro" id="IPR035926">
    <property type="entry name" value="NusB-like_sf"/>
</dbReference>
<dbReference type="NCBIfam" id="TIGR01951">
    <property type="entry name" value="nusB"/>
    <property type="match status" value="1"/>
</dbReference>
<dbReference type="PANTHER" id="PTHR11078:SF3">
    <property type="entry name" value="ANTITERMINATION NUSB DOMAIN-CONTAINING PROTEIN"/>
    <property type="match status" value="1"/>
</dbReference>
<feature type="domain" description="NusB/RsmB/TIM44" evidence="6">
    <location>
        <begin position="5"/>
        <end position="131"/>
    </location>
</feature>
<gene>
    <name evidence="7" type="ORF">GBAR_LOCUS17658</name>
</gene>